<feature type="domain" description="WCX" evidence="2">
    <location>
        <begin position="219"/>
        <end position="293"/>
    </location>
</feature>
<evidence type="ECO:0000259" key="1">
    <source>
        <dbReference type="Pfam" id="PF13280"/>
    </source>
</evidence>
<dbReference type="EMBL" id="JMZZ02000153">
    <property type="protein sequence ID" value="KFX74200.1"/>
    <property type="molecule type" value="Genomic_DNA"/>
</dbReference>
<dbReference type="PANTHER" id="PTHR34580">
    <property type="match status" value="1"/>
</dbReference>
<evidence type="ECO:0000313" key="3">
    <source>
        <dbReference type="EMBL" id="KFX74200.1"/>
    </source>
</evidence>
<dbReference type="Pfam" id="PF25583">
    <property type="entry name" value="WCX"/>
    <property type="match status" value="1"/>
</dbReference>
<gene>
    <name evidence="3" type="ORF">EE52_0213935</name>
    <name evidence="4" type="ORF">O1422_08305</name>
</gene>
<accession>A0A0I9S8I4</accession>
<dbReference type="InterPro" id="IPR057727">
    <property type="entry name" value="WCX_dom"/>
</dbReference>
<reference evidence="3" key="2">
    <citation type="submission" date="2014-07" db="EMBL/GenBank/DDBJ databases">
        <title>Genetics and epidemiology of antimicrobial resistance in B. fragilis group.</title>
        <authorList>
            <person name="Sydenham T.V."/>
            <person name="Hasman H."/>
            <person name="Kemp M."/>
            <person name="Justesen U.S."/>
        </authorList>
    </citation>
    <scope>NUCLEOTIDE SEQUENCE [LARGE SCALE GENOMIC DNA]</scope>
    <source>
        <strain evidence="3">DCMOUH0018B</strain>
    </source>
</reference>
<sequence length="299" mass="35428">MAKQQFNKLIWLVDTIFRNGPVTFAEINRRWRAGDGSRVDIPLRTFHNHRQAIEEMFDINIECDKRDNTYYIADAEGMLGDKLKMWLLNSFSLNNVLQENVDMKNRIVFEEVPSGIQFMDTIINAMRSGNVLVMEYQAYNWEQSKSVLLEPYFLKLFRHRWYLIGVNREYKAFRSYSLDRVREISLSEDTFSFPRKFTPQDHFRNSFGIIRDESLVPQRTVLRATISQAPYLRNLPLHSSQKEIAVTENYVDFELYISHTYDFVQELLSKGAALEVLEPRSLRDTIKDEIRNMQTLYHL</sequence>
<name>A0A0I9S8I4_BACFG</name>
<dbReference type="AlphaFoldDB" id="A0A0I9S8I4"/>
<dbReference type="RefSeq" id="WP_044300812.1">
    <property type="nucleotide sequence ID" value="NZ_CAEUHN010000001.1"/>
</dbReference>
<dbReference type="PATRIC" id="fig|817.53.peg.2880"/>
<dbReference type="EMBL" id="JAPUAC010000004">
    <property type="protein sequence ID" value="MCZ2654165.1"/>
    <property type="molecule type" value="Genomic_DNA"/>
</dbReference>
<organism evidence="3">
    <name type="scientific">Bacteroides fragilis</name>
    <dbReference type="NCBI Taxonomy" id="817"/>
    <lineage>
        <taxon>Bacteria</taxon>
        <taxon>Pseudomonadati</taxon>
        <taxon>Bacteroidota</taxon>
        <taxon>Bacteroidia</taxon>
        <taxon>Bacteroidales</taxon>
        <taxon>Bacteroidaceae</taxon>
        <taxon>Bacteroides</taxon>
    </lineage>
</organism>
<dbReference type="InterPro" id="IPR051534">
    <property type="entry name" value="CBASS_pafABC_assoc_protein"/>
</dbReference>
<reference evidence="3" key="1">
    <citation type="book" date="2014" name="THE 24TH EUROPEAN CONGRESS OF CLINICAL MICROBIOLOGY AND INFECTIOUS DISEASES" publisher="ECCMID 2014" city="Barcelona, Spain">
        <title>Identification of resistance genes in three multidrug-resistant Bacteroides fragilis isolates by whole genome sequencing.</title>
        <editorList>
            <person name="Unknown"/>
            <person name="A."/>
        </editorList>
        <authorList>
            <person name="Sydenham T.V."/>
            <person name="Hasman H."/>
            <person name="Wang M."/>
            <person name="Soki J."/>
            <person name="Nagy E."/>
            <person name="Justesen U.S."/>
        </authorList>
    </citation>
    <scope>NUCLEOTIDE SEQUENCE</scope>
    <source>
        <strain evidence="3">DCMOUH0018B</strain>
    </source>
</reference>
<evidence type="ECO:0000313" key="4">
    <source>
        <dbReference type="EMBL" id="MCZ2654165.1"/>
    </source>
</evidence>
<feature type="domain" description="WYL" evidence="1">
    <location>
        <begin position="118"/>
        <end position="184"/>
    </location>
</feature>
<dbReference type="Proteomes" id="UP001075704">
    <property type="component" value="Unassembled WGS sequence"/>
</dbReference>
<evidence type="ECO:0000259" key="2">
    <source>
        <dbReference type="Pfam" id="PF25583"/>
    </source>
</evidence>
<dbReference type="Pfam" id="PF13280">
    <property type="entry name" value="WYL"/>
    <property type="match status" value="1"/>
</dbReference>
<protein>
    <submittedName>
        <fullName evidence="3">Transcriptional regulator</fullName>
    </submittedName>
    <submittedName>
        <fullName evidence="4">WYL domain-containing protein</fullName>
    </submittedName>
</protein>
<proteinExistence type="predicted"/>
<dbReference type="PROSITE" id="PS52050">
    <property type="entry name" value="WYL"/>
    <property type="match status" value="1"/>
</dbReference>
<dbReference type="InterPro" id="IPR026881">
    <property type="entry name" value="WYL_dom"/>
</dbReference>
<comment type="caution">
    <text evidence="3">The sequence shown here is derived from an EMBL/GenBank/DDBJ whole genome shotgun (WGS) entry which is preliminary data.</text>
</comment>
<reference evidence="4" key="3">
    <citation type="submission" date="2022-12" db="EMBL/GenBank/DDBJ databases">
        <title>Development of a Multilocus Sequence Typing Scheme for Bacteroides fragilis Based on Whole Genome Sequencing Data and Clinical Application.</title>
        <authorList>
            <person name="Nielsen F.D."/>
            <person name="Justesen U.S."/>
        </authorList>
    </citation>
    <scope>NUCLEOTIDE SEQUENCE</scope>
    <source>
        <strain evidence="4">BF_BC_ODE_DK_2015_2</strain>
    </source>
</reference>
<dbReference type="PANTHER" id="PTHR34580:SF9">
    <property type="entry name" value="SLL5097 PROTEIN"/>
    <property type="match status" value="1"/>
</dbReference>